<evidence type="ECO:0000313" key="3">
    <source>
        <dbReference type="Proteomes" id="UP001529510"/>
    </source>
</evidence>
<dbReference type="InterPro" id="IPR050473">
    <property type="entry name" value="A2M/Complement_sys"/>
</dbReference>
<dbReference type="InterPro" id="IPR001599">
    <property type="entry name" value="Macroglobln_a2"/>
</dbReference>
<dbReference type="InterPro" id="IPR014756">
    <property type="entry name" value="Ig_E-set"/>
</dbReference>
<protein>
    <recommendedName>
        <fullName evidence="1">Alpha-2-macroglobulin domain-containing protein</fullName>
    </recommendedName>
</protein>
<dbReference type="SUPFAM" id="SSF81296">
    <property type="entry name" value="E set domains"/>
    <property type="match status" value="1"/>
</dbReference>
<dbReference type="PANTHER" id="PTHR11412">
    <property type="entry name" value="MACROGLOBULIN / COMPLEMENT"/>
    <property type="match status" value="1"/>
</dbReference>
<evidence type="ECO:0000313" key="2">
    <source>
        <dbReference type="EMBL" id="KAL0174330.1"/>
    </source>
</evidence>
<accession>A0ABD0PJW7</accession>
<gene>
    <name evidence="2" type="ORF">M9458_030298</name>
</gene>
<dbReference type="Gene3D" id="2.20.130.20">
    <property type="match status" value="1"/>
</dbReference>
<dbReference type="SMART" id="SM01360">
    <property type="entry name" value="A2M"/>
    <property type="match status" value="1"/>
</dbReference>
<evidence type="ECO:0000259" key="1">
    <source>
        <dbReference type="SMART" id="SM01360"/>
    </source>
</evidence>
<dbReference type="Pfam" id="PF00207">
    <property type="entry name" value="A2M"/>
    <property type="match status" value="1"/>
</dbReference>
<sequence>PLEVYTAFYYTVLHNRDSGSAQVPVTVPDTITSWETEAFCLSSKGLGLAPPAQLTVFQPFFLELSLPYSIIRGEIFELKATVFNYLSKCIM</sequence>
<dbReference type="Proteomes" id="UP001529510">
    <property type="component" value="Unassembled WGS sequence"/>
</dbReference>
<dbReference type="EMBL" id="JAMKFB020000015">
    <property type="protein sequence ID" value="KAL0174330.1"/>
    <property type="molecule type" value="Genomic_DNA"/>
</dbReference>
<reference evidence="2 3" key="1">
    <citation type="submission" date="2024-05" db="EMBL/GenBank/DDBJ databases">
        <title>Genome sequencing and assembly of Indian major carp, Cirrhinus mrigala (Hamilton, 1822).</title>
        <authorList>
            <person name="Mohindra V."/>
            <person name="Chowdhury L.M."/>
            <person name="Lal K."/>
            <person name="Jena J.K."/>
        </authorList>
    </citation>
    <scope>NUCLEOTIDE SEQUENCE [LARGE SCALE GENOMIC DNA]</scope>
    <source>
        <strain evidence="2">CM1030</strain>
        <tissue evidence="2">Blood</tissue>
    </source>
</reference>
<feature type="non-terminal residue" evidence="2">
    <location>
        <position position="91"/>
    </location>
</feature>
<dbReference type="InterPro" id="IPR013783">
    <property type="entry name" value="Ig-like_fold"/>
</dbReference>
<dbReference type="PANTHER" id="PTHR11412:SF150">
    <property type="entry name" value="ALPHA-2-MACROGLOBULIN-RELATED"/>
    <property type="match status" value="1"/>
</dbReference>
<dbReference type="AlphaFoldDB" id="A0ABD0PJW7"/>
<dbReference type="Gene3D" id="2.60.40.10">
    <property type="entry name" value="Immunoglobulins"/>
    <property type="match status" value="1"/>
</dbReference>
<name>A0ABD0PJW7_CIRMR</name>
<feature type="domain" description="Alpha-2-macroglobulin" evidence="1">
    <location>
        <begin position="6"/>
        <end position="91"/>
    </location>
</feature>
<dbReference type="GO" id="GO:0007399">
    <property type="term" value="P:nervous system development"/>
    <property type="evidence" value="ECO:0007669"/>
    <property type="project" value="UniProtKB-ARBA"/>
</dbReference>
<proteinExistence type="predicted"/>
<organism evidence="2 3">
    <name type="scientific">Cirrhinus mrigala</name>
    <name type="common">Mrigala</name>
    <dbReference type="NCBI Taxonomy" id="683832"/>
    <lineage>
        <taxon>Eukaryota</taxon>
        <taxon>Metazoa</taxon>
        <taxon>Chordata</taxon>
        <taxon>Craniata</taxon>
        <taxon>Vertebrata</taxon>
        <taxon>Euteleostomi</taxon>
        <taxon>Actinopterygii</taxon>
        <taxon>Neopterygii</taxon>
        <taxon>Teleostei</taxon>
        <taxon>Ostariophysi</taxon>
        <taxon>Cypriniformes</taxon>
        <taxon>Cyprinidae</taxon>
        <taxon>Labeoninae</taxon>
        <taxon>Labeonini</taxon>
        <taxon>Cirrhinus</taxon>
    </lineage>
</organism>
<feature type="non-terminal residue" evidence="2">
    <location>
        <position position="1"/>
    </location>
</feature>
<keyword evidence="3" id="KW-1185">Reference proteome</keyword>
<comment type="caution">
    <text evidence="2">The sequence shown here is derived from an EMBL/GenBank/DDBJ whole genome shotgun (WGS) entry which is preliminary data.</text>
</comment>